<dbReference type="EMBL" id="LBPV01000018">
    <property type="protein sequence ID" value="KKP65552.1"/>
    <property type="molecule type" value="Genomic_DNA"/>
</dbReference>
<dbReference type="SUPFAM" id="SSF51395">
    <property type="entry name" value="FMN-linked oxidoreductases"/>
    <property type="match status" value="1"/>
</dbReference>
<evidence type="ECO:0000256" key="12">
    <source>
        <dbReference type="PIRNR" id="PIRNR006621"/>
    </source>
</evidence>
<proteinExistence type="inferred from homology"/>
<feature type="domain" description="DUS-like FMN-binding" evidence="15">
    <location>
        <begin position="14"/>
        <end position="310"/>
    </location>
</feature>
<keyword evidence="6 12" id="KW-0819">tRNA processing</keyword>
<dbReference type="PATRIC" id="fig|1619093.3.peg.221"/>
<sequence>MNIYKDIKKPILSLAPMEDVTDSVFRQIVASVGKPSLFYTEFVNVEGLNSQGKEKIVHRLKFREVEKPIIVQLWGITSKNFFIASKLVSGMGFDGIDINMGCSVKKVVQKNAGSGLMREERGKVKEIIDAVREGSNGLPISVKTRLGWDGYDMSWIEFLLKQNLDALTIHGRTARGKGALIANWDMISKCVNVRDEISPTTLLFGNGDVHSVKQANDYYKKYKVDGVMIGRAAINNPWLFSGKENISQEEKYSLFKKHLELFDIEWNNSKNFNQMKKFFRAYISDFDGANDIRKSFMECKNAKEALYLLEEVQN</sequence>
<dbReference type="Gene3D" id="1.10.1200.80">
    <property type="entry name" value="Putative flavin oxidoreducatase, domain 2"/>
    <property type="match status" value="1"/>
</dbReference>
<keyword evidence="3" id="KW-0820">tRNA-binding</keyword>
<evidence type="ECO:0000259" key="15">
    <source>
        <dbReference type="Pfam" id="PF01207"/>
    </source>
</evidence>
<evidence type="ECO:0000256" key="6">
    <source>
        <dbReference type="ARBA" id="ARBA00022694"/>
    </source>
</evidence>
<keyword evidence="7" id="KW-0521">NADP</keyword>
<dbReference type="PANTHER" id="PTHR45846">
    <property type="entry name" value="TRNA-DIHYDROURIDINE(47) SYNTHASE [NAD(P)(+)]-LIKE"/>
    <property type="match status" value="1"/>
</dbReference>
<feature type="binding site" evidence="14">
    <location>
        <begin position="230"/>
        <end position="231"/>
    </location>
    <ligand>
        <name>FMN</name>
        <dbReference type="ChEBI" id="CHEBI:58210"/>
    </ligand>
</feature>
<evidence type="ECO:0000256" key="4">
    <source>
        <dbReference type="ARBA" id="ARBA00022630"/>
    </source>
</evidence>
<evidence type="ECO:0000256" key="9">
    <source>
        <dbReference type="ARBA" id="ARBA00023002"/>
    </source>
</evidence>
<evidence type="ECO:0000256" key="14">
    <source>
        <dbReference type="PIRSR" id="PIRSR006621-2"/>
    </source>
</evidence>
<dbReference type="GO" id="GO:0017150">
    <property type="term" value="F:tRNA dihydrouridine synthase activity"/>
    <property type="evidence" value="ECO:0007669"/>
    <property type="project" value="InterPro"/>
</dbReference>
<name>A0A0G0EDX4_9BACT</name>
<reference evidence="16 17" key="1">
    <citation type="journal article" date="2015" name="Nature">
        <title>rRNA introns, odd ribosomes, and small enigmatic genomes across a large radiation of phyla.</title>
        <authorList>
            <person name="Brown C.T."/>
            <person name="Hug L.A."/>
            <person name="Thomas B.C."/>
            <person name="Sharon I."/>
            <person name="Castelle C.J."/>
            <person name="Singh A."/>
            <person name="Wilkins M.J."/>
            <person name="Williams K.H."/>
            <person name="Banfield J.F."/>
        </authorList>
    </citation>
    <scope>NUCLEOTIDE SEQUENCE [LARGE SCALE GENOMIC DNA]</scope>
</reference>
<evidence type="ECO:0000256" key="10">
    <source>
        <dbReference type="ARBA" id="ARBA00048205"/>
    </source>
</evidence>
<dbReference type="InterPro" id="IPR013785">
    <property type="entry name" value="Aldolase_TIM"/>
</dbReference>
<dbReference type="GO" id="GO:0050660">
    <property type="term" value="F:flavin adenine dinucleotide binding"/>
    <property type="evidence" value="ECO:0007669"/>
    <property type="project" value="InterPro"/>
</dbReference>
<organism evidence="16 17">
    <name type="scientific">candidate division WS6 bacterium GW2011_GWE1_34_7</name>
    <dbReference type="NCBI Taxonomy" id="1619093"/>
    <lineage>
        <taxon>Bacteria</taxon>
        <taxon>Candidatus Dojkabacteria</taxon>
    </lineage>
</organism>
<dbReference type="AlphaFoldDB" id="A0A0G0EDX4"/>
<feature type="binding site" evidence="14">
    <location>
        <position position="72"/>
    </location>
    <ligand>
        <name>FMN</name>
        <dbReference type="ChEBI" id="CHEBI:58210"/>
    </ligand>
</feature>
<dbReference type="InterPro" id="IPR035587">
    <property type="entry name" value="DUS-like_FMN-bd"/>
</dbReference>
<dbReference type="Gene3D" id="3.20.20.70">
    <property type="entry name" value="Aldolase class I"/>
    <property type="match status" value="1"/>
</dbReference>
<evidence type="ECO:0000256" key="7">
    <source>
        <dbReference type="ARBA" id="ARBA00022857"/>
    </source>
</evidence>
<evidence type="ECO:0000256" key="8">
    <source>
        <dbReference type="ARBA" id="ARBA00022884"/>
    </source>
</evidence>
<dbReference type="InterPro" id="IPR024036">
    <property type="entry name" value="tRNA-dHydroUridine_Synthase_C"/>
</dbReference>
<dbReference type="PIRSF" id="PIRSF006621">
    <property type="entry name" value="Dus"/>
    <property type="match status" value="1"/>
</dbReference>
<evidence type="ECO:0000256" key="13">
    <source>
        <dbReference type="PIRSR" id="PIRSR006621-1"/>
    </source>
</evidence>
<dbReference type="InterPro" id="IPR018517">
    <property type="entry name" value="tRNA_hU_synthase_CS"/>
</dbReference>
<evidence type="ECO:0000256" key="3">
    <source>
        <dbReference type="ARBA" id="ARBA00022555"/>
    </source>
</evidence>
<evidence type="ECO:0000256" key="11">
    <source>
        <dbReference type="ARBA" id="ARBA00048802"/>
    </source>
</evidence>
<evidence type="ECO:0000256" key="5">
    <source>
        <dbReference type="ARBA" id="ARBA00022643"/>
    </source>
</evidence>
<keyword evidence="5 12" id="KW-0288">FMN</keyword>
<keyword evidence="8" id="KW-0694">RNA-binding</keyword>
<dbReference type="Pfam" id="PF01207">
    <property type="entry name" value="Dus"/>
    <property type="match status" value="1"/>
</dbReference>
<comment type="catalytic activity">
    <reaction evidence="11">
        <text>a 5,6-dihydrouridine in tRNA + NAD(+) = a uridine in tRNA + NADH + H(+)</text>
        <dbReference type="Rhea" id="RHEA:54452"/>
        <dbReference type="Rhea" id="RHEA-COMP:13339"/>
        <dbReference type="Rhea" id="RHEA-COMP:13887"/>
        <dbReference type="ChEBI" id="CHEBI:15378"/>
        <dbReference type="ChEBI" id="CHEBI:57540"/>
        <dbReference type="ChEBI" id="CHEBI:57945"/>
        <dbReference type="ChEBI" id="CHEBI:65315"/>
        <dbReference type="ChEBI" id="CHEBI:74443"/>
    </reaction>
</comment>
<feature type="binding site" evidence="14">
    <location>
        <position position="170"/>
    </location>
    <ligand>
        <name>FMN</name>
        <dbReference type="ChEBI" id="CHEBI:58210"/>
    </ligand>
</feature>
<dbReference type="Proteomes" id="UP000033866">
    <property type="component" value="Unassembled WGS sequence"/>
</dbReference>
<dbReference type="InterPro" id="IPR001269">
    <property type="entry name" value="DUS_fam"/>
</dbReference>
<evidence type="ECO:0000313" key="17">
    <source>
        <dbReference type="Proteomes" id="UP000033866"/>
    </source>
</evidence>
<keyword evidence="9 12" id="KW-0560">Oxidoreductase</keyword>
<keyword evidence="14" id="KW-0547">Nucleotide-binding</keyword>
<dbReference type="EC" id="1.3.1.-" evidence="12"/>
<dbReference type="CDD" id="cd02801">
    <property type="entry name" value="DUS_like_FMN"/>
    <property type="match status" value="1"/>
</dbReference>
<protein>
    <recommendedName>
        <fullName evidence="12">tRNA-dihydrouridine synthase</fullName>
        <ecNumber evidence="12">1.3.1.-</ecNumber>
    </recommendedName>
</protein>
<evidence type="ECO:0000313" key="16">
    <source>
        <dbReference type="EMBL" id="KKP65552.1"/>
    </source>
</evidence>
<dbReference type="PANTHER" id="PTHR45846:SF1">
    <property type="entry name" value="TRNA-DIHYDROURIDINE(47) SYNTHASE [NAD(P)(+)]-LIKE"/>
    <property type="match status" value="1"/>
</dbReference>
<comment type="similarity">
    <text evidence="12">Belongs to the dus family.</text>
</comment>
<comment type="function">
    <text evidence="2 12">Catalyzes the synthesis of 5,6-dihydrouridine (D), a modified base found in the D-loop of most tRNAs, via the reduction of the C5-C6 double bond in target uridines.</text>
</comment>
<evidence type="ECO:0000256" key="2">
    <source>
        <dbReference type="ARBA" id="ARBA00002790"/>
    </source>
</evidence>
<dbReference type="PROSITE" id="PS01136">
    <property type="entry name" value="UPF0034"/>
    <property type="match status" value="1"/>
</dbReference>
<dbReference type="GO" id="GO:0000049">
    <property type="term" value="F:tRNA binding"/>
    <property type="evidence" value="ECO:0007669"/>
    <property type="project" value="UniProtKB-KW"/>
</dbReference>
<evidence type="ECO:0000256" key="1">
    <source>
        <dbReference type="ARBA" id="ARBA00001917"/>
    </source>
</evidence>
<comment type="catalytic activity">
    <reaction evidence="10">
        <text>a 5,6-dihydrouridine in tRNA + NADP(+) = a uridine in tRNA + NADPH + H(+)</text>
        <dbReference type="Rhea" id="RHEA:23624"/>
        <dbReference type="Rhea" id="RHEA-COMP:13339"/>
        <dbReference type="Rhea" id="RHEA-COMP:13887"/>
        <dbReference type="ChEBI" id="CHEBI:15378"/>
        <dbReference type="ChEBI" id="CHEBI:57783"/>
        <dbReference type="ChEBI" id="CHEBI:58349"/>
        <dbReference type="ChEBI" id="CHEBI:65315"/>
        <dbReference type="ChEBI" id="CHEBI:74443"/>
    </reaction>
</comment>
<comment type="cofactor">
    <cofactor evidence="1 12 14">
        <name>FMN</name>
        <dbReference type="ChEBI" id="CHEBI:58210"/>
    </cofactor>
</comment>
<accession>A0A0G0EDX4</accession>
<comment type="caution">
    <text evidence="16">The sequence shown here is derived from an EMBL/GenBank/DDBJ whole genome shotgun (WGS) entry which is preliminary data.</text>
</comment>
<feature type="binding site" evidence="14">
    <location>
        <position position="143"/>
    </location>
    <ligand>
        <name>FMN</name>
        <dbReference type="ChEBI" id="CHEBI:58210"/>
    </ligand>
</feature>
<feature type="active site" description="Proton donor" evidence="13">
    <location>
        <position position="102"/>
    </location>
</feature>
<gene>
    <name evidence="16" type="ORF">UR61_C0018G0002</name>
</gene>
<keyword evidence="4 12" id="KW-0285">Flavoprotein</keyword>